<organism evidence="2 3">
    <name type="scientific">Pandoraea horticolens</name>
    <dbReference type="NCBI Taxonomy" id="2508298"/>
    <lineage>
        <taxon>Bacteria</taxon>
        <taxon>Pseudomonadati</taxon>
        <taxon>Pseudomonadota</taxon>
        <taxon>Betaproteobacteria</taxon>
        <taxon>Burkholderiales</taxon>
        <taxon>Burkholderiaceae</taxon>
        <taxon>Pandoraea</taxon>
    </lineage>
</organism>
<evidence type="ECO:0000256" key="1">
    <source>
        <dbReference type="SAM" id="MobiDB-lite"/>
    </source>
</evidence>
<proteinExistence type="predicted"/>
<keyword evidence="3" id="KW-1185">Reference proteome</keyword>
<accession>A0A5E4XRM2</accession>
<dbReference type="AlphaFoldDB" id="A0A5E4XRM2"/>
<dbReference type="Proteomes" id="UP000343317">
    <property type="component" value="Unassembled WGS sequence"/>
</dbReference>
<dbReference type="EMBL" id="CABPSM010000013">
    <property type="protein sequence ID" value="VVE38984.1"/>
    <property type="molecule type" value="Genomic_DNA"/>
</dbReference>
<feature type="region of interest" description="Disordered" evidence="1">
    <location>
        <begin position="1"/>
        <end position="30"/>
    </location>
</feature>
<evidence type="ECO:0000313" key="2">
    <source>
        <dbReference type="EMBL" id="VVE38984.1"/>
    </source>
</evidence>
<name>A0A5E4XRM2_9BURK</name>
<sequence length="367" mass="39252">MYPVSGAEAPRSQFSTTTSTSALPTTTTQSTTLGTNVCEVRQADGWSRMPLGLGQLLPPLRMAIGTRQASGNVRRSTPTSTQPTIVGVNVRLVRQADQPARRTGPPIHAGAMDALLNFTQQTPSPETSQLLGRFEDIQESLERYVNAQALADMPSSSPERPLSAEATALIPQGMRACMDTAPAPQANAGALACMPSGSIQRRHLPEACAAENRAAHRAAGSGRDAGLMPVPINVLRQNVGIQTLRALRDALIHNPKLDVTGWARTNHLHALTVKSSVRKGTLTPEAQNRLDVADGKAPRFRKVEVDDLRALDAALTFDRKFGLAEWARARGLNSGTVRALVRKGALRLAARKRLLNAGGQPTEPGEL</sequence>
<protein>
    <submittedName>
        <fullName evidence="2">Uncharacterized protein</fullName>
    </submittedName>
</protein>
<evidence type="ECO:0000313" key="3">
    <source>
        <dbReference type="Proteomes" id="UP000343317"/>
    </source>
</evidence>
<gene>
    <name evidence="2" type="ORF">PHO31112_04044</name>
</gene>
<feature type="compositionally biased region" description="Low complexity" evidence="1">
    <location>
        <begin position="15"/>
        <end position="30"/>
    </location>
</feature>
<reference evidence="2 3" key="1">
    <citation type="submission" date="2019-08" db="EMBL/GenBank/DDBJ databases">
        <authorList>
            <person name="Peeters C."/>
        </authorList>
    </citation>
    <scope>NUCLEOTIDE SEQUENCE [LARGE SCALE GENOMIC DNA]</scope>
    <source>
        <strain evidence="2 3">LMG 31112</strain>
    </source>
</reference>